<name>A0A062UC59_9PROT</name>
<dbReference type="Proteomes" id="UP000027037">
    <property type="component" value="Unassembled WGS sequence"/>
</dbReference>
<dbReference type="GO" id="GO:0047661">
    <property type="term" value="F:amino-acid racemase activity"/>
    <property type="evidence" value="ECO:0007669"/>
    <property type="project" value="InterPro"/>
</dbReference>
<dbReference type="OrthoDB" id="9791723at2"/>
<sequence>MSLKIAVLGTGDSNVQETSIPDAIRDVASSDIEPVLLPVPGSVFPSTPAAREKAVQAYLAAGIAAEKAGYDAVYVNTVGDYGLEELRQSIKIPVAGSGSAAIRAATLISPKYSIVTLWPPAMKFIYEHVLGAADVERTPRKIHFMSEDNDLATMGQDDNLITGMQACQYVPMQTVKKVCHDALKDDGVDTIMLGCTCMADMKPILEKDGLPVIEPMREGYKMAEELLRLSL</sequence>
<dbReference type="RefSeq" id="WP_034792670.1">
    <property type="nucleotide sequence ID" value="NZ_AWFF01000026.1"/>
</dbReference>
<evidence type="ECO:0000256" key="1">
    <source>
        <dbReference type="ARBA" id="ARBA00038414"/>
    </source>
</evidence>
<gene>
    <name evidence="2" type="ORF">HY29_09945</name>
</gene>
<keyword evidence="3" id="KW-1185">Reference proteome</keyword>
<dbReference type="AlphaFoldDB" id="A0A062UC59"/>
<dbReference type="InterPro" id="IPR015942">
    <property type="entry name" value="Asp/Glu/hydantoin_racemase"/>
</dbReference>
<reference evidence="2 3" key="1">
    <citation type="journal article" date="2014" name="Antonie Van Leeuwenhoek">
        <title>Hyphomonas beringensis sp. nov. and Hyphomonas chukchiensis sp. nov., isolated from surface seawater of the Bering Sea and Chukchi Sea.</title>
        <authorList>
            <person name="Li C."/>
            <person name="Lai Q."/>
            <person name="Li G."/>
            <person name="Dong C."/>
            <person name="Wang J."/>
            <person name="Liao Y."/>
            <person name="Shao Z."/>
        </authorList>
    </citation>
    <scope>NUCLEOTIDE SEQUENCE [LARGE SCALE GENOMIC DNA]</scope>
    <source>
        <strain evidence="2 3">25B14_1</strain>
    </source>
</reference>
<organism evidence="2 3">
    <name type="scientific">Hyphomonas beringensis</name>
    <dbReference type="NCBI Taxonomy" id="1280946"/>
    <lineage>
        <taxon>Bacteria</taxon>
        <taxon>Pseudomonadati</taxon>
        <taxon>Pseudomonadota</taxon>
        <taxon>Alphaproteobacteria</taxon>
        <taxon>Hyphomonadales</taxon>
        <taxon>Hyphomonadaceae</taxon>
        <taxon>Hyphomonas</taxon>
    </lineage>
</organism>
<evidence type="ECO:0000313" key="2">
    <source>
        <dbReference type="EMBL" id="KCZ55917.1"/>
    </source>
</evidence>
<accession>A0A062UC59</accession>
<protein>
    <recommendedName>
        <fullName evidence="4">Hydantoin racemase</fullName>
    </recommendedName>
</protein>
<dbReference type="eggNOG" id="COG4126">
    <property type="taxonomic scope" value="Bacteria"/>
</dbReference>
<dbReference type="Pfam" id="PF01177">
    <property type="entry name" value="Asp_Glu_race"/>
    <property type="match status" value="1"/>
</dbReference>
<dbReference type="EMBL" id="AWFF01000026">
    <property type="protein sequence ID" value="KCZ55917.1"/>
    <property type="molecule type" value="Genomic_DNA"/>
</dbReference>
<evidence type="ECO:0000313" key="3">
    <source>
        <dbReference type="Proteomes" id="UP000027037"/>
    </source>
</evidence>
<proteinExistence type="inferred from homology"/>
<dbReference type="PATRIC" id="fig|1280946.3.peg.784"/>
<dbReference type="STRING" id="1280946.HY29_09945"/>
<evidence type="ECO:0008006" key="4">
    <source>
        <dbReference type="Google" id="ProtNLM"/>
    </source>
</evidence>
<dbReference type="InterPro" id="IPR053714">
    <property type="entry name" value="Iso_Racemase_Enz_sf"/>
</dbReference>
<dbReference type="Gene3D" id="3.40.50.12500">
    <property type="match status" value="1"/>
</dbReference>
<comment type="caution">
    <text evidence="2">The sequence shown here is derived from an EMBL/GenBank/DDBJ whole genome shotgun (WGS) entry which is preliminary data.</text>
</comment>
<comment type="similarity">
    <text evidence="1">Belongs to the HyuE racemase family.</text>
</comment>